<dbReference type="PRINTS" id="PR00096">
    <property type="entry name" value="GATASE"/>
</dbReference>
<gene>
    <name evidence="7" type="primary">phzE</name>
    <name evidence="7" type="ORF">GCM10023220_37430</name>
</gene>
<dbReference type="PRINTS" id="PR00097">
    <property type="entry name" value="ANTSNTHASEII"/>
</dbReference>
<evidence type="ECO:0000313" key="7">
    <source>
        <dbReference type="EMBL" id="GAA4804450.1"/>
    </source>
</evidence>
<name>A0ABP9C3V9_9ACTN</name>
<evidence type="ECO:0000259" key="6">
    <source>
        <dbReference type="Pfam" id="PF00425"/>
    </source>
</evidence>
<evidence type="ECO:0000256" key="4">
    <source>
        <dbReference type="ARBA" id="ARBA00047683"/>
    </source>
</evidence>
<feature type="domain" description="Chorismate-utilising enzyme C-terminal" evidence="6">
    <location>
        <begin position="131"/>
        <end position="390"/>
    </location>
</feature>
<dbReference type="Gene3D" id="3.60.120.10">
    <property type="entry name" value="Anthranilate synthase"/>
    <property type="match status" value="1"/>
</dbReference>
<dbReference type="EC" id="4.1.3.27" evidence="1"/>
<dbReference type="Gene3D" id="3.40.50.880">
    <property type="match status" value="1"/>
</dbReference>
<dbReference type="Proteomes" id="UP001501265">
    <property type="component" value="Unassembled WGS sequence"/>
</dbReference>
<evidence type="ECO:0000256" key="3">
    <source>
        <dbReference type="ARBA" id="ARBA00023239"/>
    </source>
</evidence>
<organism evidence="7 8">
    <name type="scientific">Streptomyces ziwulingensis</name>
    <dbReference type="NCBI Taxonomy" id="1045501"/>
    <lineage>
        <taxon>Bacteria</taxon>
        <taxon>Bacillati</taxon>
        <taxon>Actinomycetota</taxon>
        <taxon>Actinomycetes</taxon>
        <taxon>Kitasatosporales</taxon>
        <taxon>Streptomycetaceae</taxon>
        <taxon>Streptomyces</taxon>
    </lineage>
</organism>
<dbReference type="EMBL" id="BAABIG010000033">
    <property type="protein sequence ID" value="GAA4804450.1"/>
    <property type="molecule type" value="Genomic_DNA"/>
</dbReference>
<dbReference type="InterPro" id="IPR017926">
    <property type="entry name" value="GATASE"/>
</dbReference>
<keyword evidence="3" id="KW-0456">Lyase</keyword>
<evidence type="ECO:0000313" key="8">
    <source>
        <dbReference type="Proteomes" id="UP001501265"/>
    </source>
</evidence>
<dbReference type="InterPro" id="IPR029062">
    <property type="entry name" value="Class_I_gatase-like"/>
</dbReference>
<keyword evidence="8" id="KW-1185">Reference proteome</keyword>
<evidence type="ECO:0000256" key="1">
    <source>
        <dbReference type="ARBA" id="ARBA00012266"/>
    </source>
</evidence>
<dbReference type="InterPro" id="IPR015890">
    <property type="entry name" value="Chorismate_C"/>
</dbReference>
<feature type="domain" description="Glutamine amidotransferase" evidence="5">
    <location>
        <begin position="448"/>
        <end position="621"/>
    </location>
</feature>
<comment type="catalytic activity">
    <reaction evidence="4">
        <text>chorismate + L-glutamine = anthranilate + pyruvate + L-glutamate + H(+)</text>
        <dbReference type="Rhea" id="RHEA:21732"/>
        <dbReference type="ChEBI" id="CHEBI:15361"/>
        <dbReference type="ChEBI" id="CHEBI:15378"/>
        <dbReference type="ChEBI" id="CHEBI:16567"/>
        <dbReference type="ChEBI" id="CHEBI:29748"/>
        <dbReference type="ChEBI" id="CHEBI:29985"/>
        <dbReference type="ChEBI" id="CHEBI:58359"/>
        <dbReference type="EC" id="4.1.3.27"/>
    </reaction>
</comment>
<evidence type="ECO:0000256" key="2">
    <source>
        <dbReference type="ARBA" id="ARBA00022962"/>
    </source>
</evidence>
<proteinExistence type="predicted"/>
<comment type="caution">
    <text evidence="7">The sequence shown here is derived from an EMBL/GenBank/DDBJ whole genome shotgun (WGS) entry which is preliminary data.</text>
</comment>
<dbReference type="Pfam" id="PF00425">
    <property type="entry name" value="Chorismate_bind"/>
    <property type="match status" value="1"/>
</dbReference>
<dbReference type="RefSeq" id="WP_345620909.1">
    <property type="nucleotide sequence ID" value="NZ_BAABIG010000033.1"/>
</dbReference>
<protein>
    <recommendedName>
        <fullName evidence="1">anthranilate synthase</fullName>
        <ecNumber evidence="1">4.1.3.27</ecNumber>
    </recommendedName>
</protein>
<dbReference type="InterPro" id="IPR006221">
    <property type="entry name" value="TrpG/PapA_dom"/>
</dbReference>
<dbReference type="InterPro" id="IPR019999">
    <property type="entry name" value="Anth_synth_I-like"/>
</dbReference>
<dbReference type="Pfam" id="PF00117">
    <property type="entry name" value="GATase"/>
    <property type="match status" value="1"/>
</dbReference>
<dbReference type="SUPFAM" id="SSF52317">
    <property type="entry name" value="Class I glutamine amidotransferase-like"/>
    <property type="match status" value="1"/>
</dbReference>
<accession>A0ABP9C3V9</accession>
<dbReference type="CDD" id="cd01743">
    <property type="entry name" value="GATase1_Anthranilate_Synthase"/>
    <property type="match status" value="1"/>
</dbReference>
<reference evidence="8" key="1">
    <citation type="journal article" date="2019" name="Int. J. Syst. Evol. Microbiol.">
        <title>The Global Catalogue of Microorganisms (GCM) 10K type strain sequencing project: providing services to taxonomists for standard genome sequencing and annotation.</title>
        <authorList>
            <consortium name="The Broad Institute Genomics Platform"/>
            <consortium name="The Broad Institute Genome Sequencing Center for Infectious Disease"/>
            <person name="Wu L."/>
            <person name="Ma J."/>
        </authorList>
    </citation>
    <scope>NUCLEOTIDE SEQUENCE [LARGE SCALE GENOMIC DNA]</scope>
    <source>
        <strain evidence="8">JCM 18081</strain>
    </source>
</reference>
<dbReference type="SUPFAM" id="SSF56322">
    <property type="entry name" value="ADC synthase"/>
    <property type="match status" value="1"/>
</dbReference>
<dbReference type="PROSITE" id="PS51273">
    <property type="entry name" value="GATASE_TYPE_1"/>
    <property type="match status" value="1"/>
</dbReference>
<keyword evidence="2" id="KW-0315">Glutamine amidotransferase</keyword>
<dbReference type="InterPro" id="IPR005801">
    <property type="entry name" value="ADC_synthase"/>
</dbReference>
<sequence length="641" mass="69175">MTGTRAGRPQEPDLLQEILGPTPPPFALLYRPEATGPGVLDILAGEVSHPGTLAAVPLPEPSGTPGAPRHDVLALVPYRQIAERGFAGHDDGTPLVALTVTRQETASLAAVLQRLPDVPIRTTGARFDVDDDSYAETVRRIITDEIGTGEGANFVIKRTFTVDITDYTPHSALTFFKRLLEREKGAYWTFVVHTGGRTLVGATPERHISVDEGTAVMNPISGTYRYPASGPTLPEVMDFLADRKEADELYMVVDEELKMMARICPGGGRVTGPFLKEMARLAHTEYFIEGRTTSDPRDILRETLFAPTVTGSPLQSACRVIGRYEREGRGYYSGILALMGRDASGGSALDSAICIRTADIDPAGQVRIGVGATLVRHSDPRSEVAETRAKAAGLLSALEGEGSARFAAHPEVRRALERRNDTIAGFWLADRPQAPAAAGPLPAGRRVLVVDAEDTFTSMIGHQLRALGLEVTVRRFDEAYRLTGHDLVVMGPGPGDPRDLSHPKIAHLDGAVGRLLRERRPFLAICLSHQVLSRRLGLDLVRRPHPNQGVQRDIDLFGRRERVGFYNTFAAASGEDKAETEAAGVVEIARDPESLEVHALRGSHFASMQFHPESVLTQNGVGITGGLVRGLLTGSPLAPAA</sequence>
<dbReference type="PANTHER" id="PTHR11236:SF49">
    <property type="entry name" value="ANTHRANILATE SYNTHASE COMPONENT 1"/>
    <property type="match status" value="1"/>
</dbReference>
<dbReference type="PANTHER" id="PTHR11236">
    <property type="entry name" value="AMINOBENZOATE/ANTHRANILATE SYNTHASE"/>
    <property type="match status" value="1"/>
</dbReference>
<evidence type="ECO:0000259" key="5">
    <source>
        <dbReference type="Pfam" id="PF00117"/>
    </source>
</evidence>